<dbReference type="Pfam" id="PF00106">
    <property type="entry name" value="adh_short"/>
    <property type="match status" value="1"/>
</dbReference>
<name>A0ABU0F4W3_9PSEU</name>
<organism evidence="3 4">
    <name type="scientific">Amycolatopsis thermophila</name>
    <dbReference type="NCBI Taxonomy" id="206084"/>
    <lineage>
        <taxon>Bacteria</taxon>
        <taxon>Bacillati</taxon>
        <taxon>Actinomycetota</taxon>
        <taxon>Actinomycetes</taxon>
        <taxon>Pseudonocardiales</taxon>
        <taxon>Pseudonocardiaceae</taxon>
        <taxon>Amycolatopsis</taxon>
    </lineage>
</organism>
<sequence>MSELEGKRVFVTGSGAGIGKAIAKLFIERGARVVVSDIDADAAKRAADEIGAAGVAN</sequence>
<keyword evidence="4" id="KW-1185">Reference proteome</keyword>
<dbReference type="EMBL" id="JAUSUT010000001">
    <property type="protein sequence ID" value="MDQ0382621.1"/>
    <property type="molecule type" value="Genomic_DNA"/>
</dbReference>
<dbReference type="SUPFAM" id="SSF51735">
    <property type="entry name" value="NAD(P)-binding Rossmann-fold domains"/>
    <property type="match status" value="1"/>
</dbReference>
<dbReference type="Proteomes" id="UP001229651">
    <property type="component" value="Unassembled WGS sequence"/>
</dbReference>
<dbReference type="PANTHER" id="PTHR43669">
    <property type="entry name" value="5-KETO-D-GLUCONATE 5-REDUCTASE"/>
    <property type="match status" value="1"/>
</dbReference>
<dbReference type="InterPro" id="IPR002347">
    <property type="entry name" value="SDR_fam"/>
</dbReference>
<accession>A0ABU0F4W3</accession>
<keyword evidence="2" id="KW-0560">Oxidoreductase</keyword>
<dbReference type="PANTHER" id="PTHR43669:SF14">
    <property type="entry name" value="OXIDOREDUCTASE"/>
    <property type="match status" value="1"/>
</dbReference>
<evidence type="ECO:0000313" key="4">
    <source>
        <dbReference type="Proteomes" id="UP001229651"/>
    </source>
</evidence>
<proteinExistence type="inferred from homology"/>
<evidence type="ECO:0000256" key="1">
    <source>
        <dbReference type="ARBA" id="ARBA00006484"/>
    </source>
</evidence>
<evidence type="ECO:0000256" key="2">
    <source>
        <dbReference type="ARBA" id="ARBA00023002"/>
    </source>
</evidence>
<protein>
    <submittedName>
        <fullName evidence="3">NAD(P)-dependent dehydrogenase (Short-subunit alcohol dehydrogenase family)</fullName>
    </submittedName>
</protein>
<comment type="similarity">
    <text evidence="1">Belongs to the short-chain dehydrogenases/reductases (SDR) family.</text>
</comment>
<dbReference type="Gene3D" id="3.40.50.720">
    <property type="entry name" value="NAD(P)-binding Rossmann-like Domain"/>
    <property type="match status" value="1"/>
</dbReference>
<reference evidence="3 4" key="1">
    <citation type="submission" date="2023-07" db="EMBL/GenBank/DDBJ databases">
        <title>Sequencing the genomes of 1000 actinobacteria strains.</title>
        <authorList>
            <person name="Klenk H.-P."/>
        </authorList>
    </citation>
    <scope>NUCLEOTIDE SEQUENCE [LARGE SCALE GENOMIC DNA]</scope>
    <source>
        <strain evidence="3 4">DSM 45805</strain>
    </source>
</reference>
<gene>
    <name evidence="3" type="ORF">FB470_006615</name>
</gene>
<comment type="caution">
    <text evidence="3">The sequence shown here is derived from an EMBL/GenBank/DDBJ whole genome shotgun (WGS) entry which is preliminary data.</text>
</comment>
<dbReference type="InterPro" id="IPR036291">
    <property type="entry name" value="NAD(P)-bd_dom_sf"/>
</dbReference>
<evidence type="ECO:0000313" key="3">
    <source>
        <dbReference type="EMBL" id="MDQ0382621.1"/>
    </source>
</evidence>